<organism evidence="2 3">
    <name type="scientific">Lautropia mirabilis ATCC 51599</name>
    <dbReference type="NCBI Taxonomy" id="887898"/>
    <lineage>
        <taxon>Bacteria</taxon>
        <taxon>Pseudomonadati</taxon>
        <taxon>Pseudomonadota</taxon>
        <taxon>Betaproteobacteria</taxon>
        <taxon>Burkholderiales</taxon>
        <taxon>Burkholderiaceae</taxon>
        <taxon>Lautropia</taxon>
    </lineage>
</organism>
<dbReference type="Proteomes" id="UP000011021">
    <property type="component" value="Unassembled WGS sequence"/>
</dbReference>
<dbReference type="RefSeq" id="WP_005674368.1">
    <property type="nucleotide sequence ID" value="NZ_CP146288.1"/>
</dbReference>
<accession>E7RZ86</accession>
<reference evidence="2 3" key="1">
    <citation type="submission" date="2010-12" db="EMBL/GenBank/DDBJ databases">
        <authorList>
            <person name="Muzny D."/>
            <person name="Qin X."/>
            <person name="Deng J."/>
            <person name="Jiang H."/>
            <person name="Liu Y."/>
            <person name="Qu J."/>
            <person name="Song X.-Z."/>
            <person name="Zhang L."/>
            <person name="Thornton R."/>
            <person name="Coyle M."/>
            <person name="Francisco L."/>
            <person name="Jackson L."/>
            <person name="Javaid M."/>
            <person name="Korchina V."/>
            <person name="Kovar C."/>
            <person name="Mata R."/>
            <person name="Mathew T."/>
            <person name="Ngo R."/>
            <person name="Nguyen L."/>
            <person name="Nguyen N."/>
            <person name="Okwuonu G."/>
            <person name="Ongeri F."/>
            <person name="Pham C."/>
            <person name="Simmons D."/>
            <person name="Wilczek-Boney K."/>
            <person name="Hale W."/>
            <person name="Jakkamsetti A."/>
            <person name="Pham P."/>
            <person name="Ruth R."/>
            <person name="San Lucas F."/>
            <person name="Warren J."/>
            <person name="Zhang J."/>
            <person name="Zhao Z."/>
            <person name="Zhou C."/>
            <person name="Zhu D."/>
            <person name="Lee S."/>
            <person name="Bess C."/>
            <person name="Blankenburg K."/>
            <person name="Forbes L."/>
            <person name="Fu Q."/>
            <person name="Gubbala S."/>
            <person name="Hirani K."/>
            <person name="Jayaseelan J.C."/>
            <person name="Lara F."/>
            <person name="Munidasa M."/>
            <person name="Palculict T."/>
            <person name="Patil S."/>
            <person name="Pu L.-L."/>
            <person name="Saada N."/>
            <person name="Tang L."/>
            <person name="Weissenberger G."/>
            <person name="Zhu Y."/>
            <person name="Hemphill L."/>
            <person name="Shang Y."/>
            <person name="Youmans B."/>
            <person name="Ayvaz T."/>
            <person name="Ross M."/>
            <person name="Santibanez J."/>
            <person name="Aqrawi P."/>
            <person name="Gross S."/>
            <person name="Joshi V."/>
            <person name="Fowler G."/>
            <person name="Nazareth L."/>
            <person name="Reid J."/>
            <person name="Worley K."/>
            <person name="Petrosino J."/>
            <person name="Highlander S."/>
            <person name="Gibbs R."/>
        </authorList>
    </citation>
    <scope>NUCLEOTIDE SEQUENCE [LARGE SCALE GENOMIC DNA]</scope>
    <source>
        <strain evidence="2 3">ATCC 51599</strain>
    </source>
</reference>
<proteinExistence type="predicted"/>
<feature type="domain" description="FIST" evidence="1">
    <location>
        <begin position="45"/>
        <end position="229"/>
    </location>
</feature>
<dbReference type="EMBL" id="AEQP01000022">
    <property type="protein sequence ID" value="EFV93885.1"/>
    <property type="molecule type" value="Genomic_DNA"/>
</dbReference>
<protein>
    <recommendedName>
        <fullName evidence="1">FIST domain-containing protein</fullName>
    </recommendedName>
</protein>
<keyword evidence="3" id="KW-1185">Reference proteome</keyword>
<comment type="caution">
    <text evidence="2">The sequence shown here is derived from an EMBL/GenBank/DDBJ whole genome shotgun (WGS) entry which is preliminary data.</text>
</comment>
<name>E7RZ86_9BURK</name>
<evidence type="ECO:0000259" key="1">
    <source>
        <dbReference type="SMART" id="SM00897"/>
    </source>
</evidence>
<dbReference type="InterPro" id="IPR013702">
    <property type="entry name" value="FIST_domain_N"/>
</dbReference>
<dbReference type="Pfam" id="PF10442">
    <property type="entry name" value="FIST_C"/>
    <property type="match status" value="1"/>
</dbReference>
<dbReference type="eggNOG" id="COG4398">
    <property type="taxonomic scope" value="Bacteria"/>
</dbReference>
<dbReference type="InterPro" id="IPR019494">
    <property type="entry name" value="FIST_C"/>
</dbReference>
<evidence type="ECO:0000313" key="2">
    <source>
        <dbReference type="EMBL" id="EFV93885.1"/>
    </source>
</evidence>
<evidence type="ECO:0000313" key="3">
    <source>
        <dbReference type="Proteomes" id="UP000011021"/>
    </source>
</evidence>
<dbReference type="SMART" id="SM00897">
    <property type="entry name" value="FIST"/>
    <property type="match status" value="1"/>
</dbReference>
<dbReference type="HOGENOM" id="CLU_055814_0_0_4"/>
<dbReference type="STRING" id="887898.HMPREF0551_2000"/>
<dbReference type="Pfam" id="PF08495">
    <property type="entry name" value="FIST"/>
    <property type="match status" value="1"/>
</dbReference>
<sequence length="406" mass="44503">MTTMSAHAHPFRHAHASDLSWQDSLEKVIAGLKAPPVAPLAPDAEELGFLFLGNALYHVADRILETLQQRTGVQRWAGVVANGVMSLDADYRLEPAICAMVGVFPKGSARFFTAEDPLPRALSDMPSPWWTALVYGDSQRGDLPAQLDEVAGLVRSGFVFGGLTQGAKQHALPTFVGDAVLHDGTLAGVAFRDHVLLQVRMTQALKPLGGLHQITLAHDNVIVELDGKRALDVLDDEFFDHHPIPMPPHVSLLDLPAVLVDMGVYRTAHAAISRNNRQNMDHLADLDLVALEDIDPSGGNLCMTQEMQTDTRLRFCVPDAKAARADMARMLTELRDEITTQQLTIRGGIYVTDMTRPHAMFQEPGSELRMIREALGDFPLVGYCSEAEVHRNVRHTHAGLLTLFVG</sequence>
<dbReference type="AlphaFoldDB" id="E7RZ86"/>
<gene>
    <name evidence="2" type="ORF">HMPREF0551_2000</name>
</gene>